<comment type="caution">
    <text evidence="1">The sequence shown here is derived from an EMBL/GenBank/DDBJ whole genome shotgun (WGS) entry which is preliminary data.</text>
</comment>
<dbReference type="RefSeq" id="WP_169902893.1">
    <property type="nucleotide sequence ID" value="NZ_BSNC01000004.1"/>
</dbReference>
<name>A0AA37W0W2_9GAMM</name>
<dbReference type="EMBL" id="BSNC01000004">
    <property type="protein sequence ID" value="GLP96133.1"/>
    <property type="molecule type" value="Genomic_DNA"/>
</dbReference>
<proteinExistence type="predicted"/>
<protein>
    <recommendedName>
        <fullName evidence="3">DUF1853 family protein</fullName>
    </recommendedName>
</protein>
<evidence type="ECO:0000313" key="2">
    <source>
        <dbReference type="Proteomes" id="UP001161422"/>
    </source>
</evidence>
<dbReference type="AlphaFoldDB" id="A0AA37W0W2"/>
<gene>
    <name evidence="1" type="ORF">GCM10007895_14390</name>
</gene>
<accession>A0AA37W0W2</accession>
<reference evidence="1" key="2">
    <citation type="submission" date="2023-01" db="EMBL/GenBank/DDBJ databases">
        <title>Draft genome sequence of Paraferrimonas sedimenticola strain NBRC 101628.</title>
        <authorList>
            <person name="Sun Q."/>
            <person name="Mori K."/>
        </authorList>
    </citation>
    <scope>NUCLEOTIDE SEQUENCE</scope>
    <source>
        <strain evidence="1">NBRC 101628</strain>
    </source>
</reference>
<keyword evidence="2" id="KW-1185">Reference proteome</keyword>
<sequence>MTQSSVADKLEWLLKSSPLMRFQPPFAMPGTLHQAFVDQGLKSLQALNSGTIEAPELPTRIGFQFEALVLWLLEQDPHYKVIAHNQAFQWQGQTLGAIDFILEHLPSGQVHHWEVAVKFYLAIEQNGERRYLGPNAKDELAAKSARMHQRQLTLLAHPAAKAWLTESGISIDASYGFSRGIIYYPPHLSAKPDSLLLPEHGKGLWSHETKAPDGLNYLKRDDWLCQSAAGLIDQPERIPAAARANDQQLWMIVSKDWPFDY</sequence>
<dbReference type="Proteomes" id="UP001161422">
    <property type="component" value="Unassembled WGS sequence"/>
</dbReference>
<evidence type="ECO:0000313" key="1">
    <source>
        <dbReference type="EMBL" id="GLP96133.1"/>
    </source>
</evidence>
<dbReference type="Pfam" id="PF08907">
    <property type="entry name" value="DUF1853"/>
    <property type="match status" value="1"/>
</dbReference>
<reference evidence="1" key="1">
    <citation type="journal article" date="2014" name="Int. J. Syst. Evol. Microbiol.">
        <title>Complete genome sequence of Corynebacterium casei LMG S-19264T (=DSM 44701T), isolated from a smear-ripened cheese.</title>
        <authorList>
            <consortium name="US DOE Joint Genome Institute (JGI-PGF)"/>
            <person name="Walter F."/>
            <person name="Albersmeier A."/>
            <person name="Kalinowski J."/>
            <person name="Ruckert C."/>
        </authorList>
    </citation>
    <scope>NUCLEOTIDE SEQUENCE</scope>
    <source>
        <strain evidence="1">NBRC 101628</strain>
    </source>
</reference>
<organism evidence="1 2">
    <name type="scientific">Paraferrimonas sedimenticola</name>
    <dbReference type="NCBI Taxonomy" id="375674"/>
    <lineage>
        <taxon>Bacteria</taxon>
        <taxon>Pseudomonadati</taxon>
        <taxon>Pseudomonadota</taxon>
        <taxon>Gammaproteobacteria</taxon>
        <taxon>Alteromonadales</taxon>
        <taxon>Ferrimonadaceae</taxon>
        <taxon>Paraferrimonas</taxon>
    </lineage>
</organism>
<evidence type="ECO:0008006" key="3">
    <source>
        <dbReference type="Google" id="ProtNLM"/>
    </source>
</evidence>
<dbReference type="InterPro" id="IPR015003">
    <property type="entry name" value="DUF1853"/>
</dbReference>